<comment type="caution">
    <text evidence="4">The sequence shown here is derived from an EMBL/GenBank/DDBJ whole genome shotgun (WGS) entry which is preliminary data.</text>
</comment>
<feature type="domain" description="VIT" evidence="3">
    <location>
        <begin position="111"/>
        <end position="239"/>
    </location>
</feature>
<dbReference type="CDD" id="cd00198">
    <property type="entry name" value="vWFA"/>
    <property type="match status" value="1"/>
</dbReference>
<evidence type="ECO:0000259" key="2">
    <source>
        <dbReference type="PROSITE" id="PS50234"/>
    </source>
</evidence>
<sequence length="931" mass="101975">MSKKRKGSKAIKLPLTTLKTKARLALDSPALVEIAGSANSPNAAYEQAYLETDDVKLRRACQELARIKRDYGKKAFADLVSSVVSHRPRPEDPGKSKEGESVMKPKGQVKEVKPGTQTEAKKPQIPLKHIAYRAVVNGAFARISVVQKYKNDAANPVEAVYVFPLPDESTVTGCKMKINKRTITAELKAKEQARKEYDAAVSSGHHGMLMEQERPNIFEMNVGGIEPGEDIEVQITYVQQISWQDGGGRFRIPLVVAPRFIPGTPTGKSGTGWADDTAQVPDASKITPVVAREGVPYNADIQVLFRPGFRCELSSPSHGMLIPTQTVAKDQEPEFKTGDIKTDRDFILVYRSLSKRPEVAQFCHQTKAENFSQVSIIPPGEAEAKESEIVVLLDISGSMKGPKLAGLKTLAKKMLLKIKGQNSNHRVCVTAFEDRVHPLSQGMGEITEELFTKISNLTDLGGTELGDALTFAHQQFENTLKPHLILLITDGETYSINYQGTGARIITAGIDTAVNDELLRKLARDTNGACQFFYPGEDFDRAANTLIGMLSGPVLRDIKVSGAEAVGITDVFTGRPATIALRLGKDVSQKVTISGTSPSGETETWEINPTKGKECDFLPQIWAREAIRECHEQQKQVELSLKYNIICAHTSFVGISEKEVPGQKPVKVAIPVELPFTWNYDEVFGSPRSIGANLASLGIHSGGLRSGGGMKGIRTHSLIGSSLGSPRGFNPPDHDAPETFGFMAEENEECIEEVGDICCCLGDDDDDQGASLGGSDEILPTFEELEALLGANAPTKPTNPIISKLINILITADKGDQDKAQAELDKLTLTAKEIKSWSEEDRAMLHYFVYRLKAYGLYLKDSLKDNVYKALGVDPQYSDPIALAWKNLTKKELGFPYADIQTPEDYDWHEWICWKSGRGPKPALPPFALVP</sequence>
<dbReference type="InterPro" id="IPR036465">
    <property type="entry name" value="vWFA_dom_sf"/>
</dbReference>
<feature type="region of interest" description="Disordered" evidence="1">
    <location>
        <begin position="83"/>
        <end position="120"/>
    </location>
</feature>
<evidence type="ECO:0000259" key="3">
    <source>
        <dbReference type="PROSITE" id="PS51468"/>
    </source>
</evidence>
<dbReference type="SMART" id="SM00609">
    <property type="entry name" value="VIT"/>
    <property type="match status" value="1"/>
</dbReference>
<evidence type="ECO:0000313" key="5">
    <source>
        <dbReference type="Proteomes" id="UP000176260"/>
    </source>
</evidence>
<proteinExistence type="predicted"/>
<feature type="domain" description="VWFA" evidence="2">
    <location>
        <begin position="388"/>
        <end position="558"/>
    </location>
</feature>
<dbReference type="InterPro" id="IPR013694">
    <property type="entry name" value="VIT"/>
</dbReference>
<feature type="compositionally biased region" description="Basic and acidic residues" evidence="1">
    <location>
        <begin position="88"/>
        <end position="113"/>
    </location>
</feature>
<dbReference type="PROSITE" id="PS50234">
    <property type="entry name" value="VWFA"/>
    <property type="match status" value="1"/>
</dbReference>
<dbReference type="SUPFAM" id="SSF53300">
    <property type="entry name" value="vWA-like"/>
    <property type="match status" value="1"/>
</dbReference>
<dbReference type="AlphaFoldDB" id="A0A1G1XTB7"/>
<evidence type="ECO:0008006" key="6">
    <source>
        <dbReference type="Google" id="ProtNLM"/>
    </source>
</evidence>
<dbReference type="EMBL" id="MHIA01000005">
    <property type="protein sequence ID" value="OGY42850.1"/>
    <property type="molecule type" value="Genomic_DNA"/>
</dbReference>
<dbReference type="SMART" id="SM00327">
    <property type="entry name" value="VWA"/>
    <property type="match status" value="1"/>
</dbReference>
<protein>
    <recommendedName>
        <fullName evidence="6">VWFA domain-containing protein</fullName>
    </recommendedName>
</protein>
<dbReference type="Gene3D" id="3.40.50.410">
    <property type="entry name" value="von Willebrand factor, type A domain"/>
    <property type="match status" value="1"/>
</dbReference>
<evidence type="ECO:0000313" key="4">
    <source>
        <dbReference type="EMBL" id="OGY42850.1"/>
    </source>
</evidence>
<dbReference type="PANTHER" id="PTHR45737:SF6">
    <property type="entry name" value="VON WILLEBRAND FACTOR A DOMAIN-CONTAINING PROTEIN 5A"/>
    <property type="match status" value="1"/>
</dbReference>
<name>A0A1G1XTB7_9BACT</name>
<dbReference type="Pfam" id="PF00092">
    <property type="entry name" value="VWA"/>
    <property type="match status" value="1"/>
</dbReference>
<dbReference type="Proteomes" id="UP000176260">
    <property type="component" value="Unassembled WGS sequence"/>
</dbReference>
<evidence type="ECO:0000256" key="1">
    <source>
        <dbReference type="SAM" id="MobiDB-lite"/>
    </source>
</evidence>
<accession>A0A1G1XTB7</accession>
<dbReference type="PROSITE" id="PS51468">
    <property type="entry name" value="VIT"/>
    <property type="match status" value="1"/>
</dbReference>
<dbReference type="Pfam" id="PF08487">
    <property type="entry name" value="VIT"/>
    <property type="match status" value="1"/>
</dbReference>
<reference evidence="4 5" key="1">
    <citation type="journal article" date="2016" name="Nat. Commun.">
        <title>Thousands of microbial genomes shed light on interconnected biogeochemical processes in an aquifer system.</title>
        <authorList>
            <person name="Anantharaman K."/>
            <person name="Brown C.T."/>
            <person name="Hug L.A."/>
            <person name="Sharon I."/>
            <person name="Castelle C.J."/>
            <person name="Probst A.J."/>
            <person name="Thomas B.C."/>
            <person name="Singh A."/>
            <person name="Wilkins M.J."/>
            <person name="Karaoz U."/>
            <person name="Brodie E.L."/>
            <person name="Williams K.H."/>
            <person name="Hubbard S.S."/>
            <person name="Banfield J.F."/>
        </authorList>
    </citation>
    <scope>NUCLEOTIDE SEQUENCE [LARGE SCALE GENOMIC DNA]</scope>
</reference>
<gene>
    <name evidence="4" type="ORF">A2Y67_00080</name>
</gene>
<dbReference type="PANTHER" id="PTHR45737">
    <property type="entry name" value="VON WILLEBRAND FACTOR A DOMAIN-CONTAINING PROTEIN 5A"/>
    <property type="match status" value="1"/>
</dbReference>
<organism evidence="4 5">
    <name type="scientific">Candidatus Buchananbacteria bacterium RBG_13_39_9</name>
    <dbReference type="NCBI Taxonomy" id="1797531"/>
    <lineage>
        <taxon>Bacteria</taxon>
        <taxon>Candidatus Buchananiibacteriota</taxon>
    </lineage>
</organism>
<dbReference type="InterPro" id="IPR002035">
    <property type="entry name" value="VWF_A"/>
</dbReference>